<feature type="compositionally biased region" description="Basic and acidic residues" evidence="1">
    <location>
        <begin position="136"/>
        <end position="147"/>
    </location>
</feature>
<sequence>MAQFEKNGTDETDETGEFFRLRLKELQPTSLLGFGIATTVLQASREGFVLPVIADCLIVDAIVCWFLRHLVFLVIDCSNFNLGSEELKPQTPFLASQPLQLKKYGSSFSSHSSWIPNLRKLRRSVAEELNQTTCTNHDRKNREEPLRSESQIGVKACPDKTEENHGRRDEESAAFSVRFLLFHRRLEDCSRPTSWQSPD</sequence>
<feature type="region of interest" description="Disordered" evidence="1">
    <location>
        <begin position="132"/>
        <end position="169"/>
    </location>
</feature>
<dbReference type="Proteomes" id="UP001141806">
    <property type="component" value="Unassembled WGS sequence"/>
</dbReference>
<proteinExistence type="predicted"/>
<name>A0A9Q0KYR3_9MAGN</name>
<protein>
    <submittedName>
        <fullName evidence="2">Uncharacterized protein</fullName>
    </submittedName>
</protein>
<feature type="compositionally biased region" description="Basic and acidic residues" evidence="1">
    <location>
        <begin position="157"/>
        <end position="169"/>
    </location>
</feature>
<reference evidence="2" key="1">
    <citation type="journal article" date="2023" name="Plant J.">
        <title>The genome of the king protea, Protea cynaroides.</title>
        <authorList>
            <person name="Chang J."/>
            <person name="Duong T.A."/>
            <person name="Schoeman C."/>
            <person name="Ma X."/>
            <person name="Roodt D."/>
            <person name="Barker N."/>
            <person name="Li Z."/>
            <person name="Van de Peer Y."/>
            <person name="Mizrachi E."/>
        </authorList>
    </citation>
    <scope>NUCLEOTIDE SEQUENCE</scope>
    <source>
        <tissue evidence="2">Young leaves</tissue>
    </source>
</reference>
<gene>
    <name evidence="2" type="ORF">NE237_009952</name>
</gene>
<organism evidence="2 3">
    <name type="scientific">Protea cynaroides</name>
    <dbReference type="NCBI Taxonomy" id="273540"/>
    <lineage>
        <taxon>Eukaryota</taxon>
        <taxon>Viridiplantae</taxon>
        <taxon>Streptophyta</taxon>
        <taxon>Embryophyta</taxon>
        <taxon>Tracheophyta</taxon>
        <taxon>Spermatophyta</taxon>
        <taxon>Magnoliopsida</taxon>
        <taxon>Proteales</taxon>
        <taxon>Proteaceae</taxon>
        <taxon>Protea</taxon>
    </lineage>
</organism>
<accession>A0A9Q0KYR3</accession>
<comment type="caution">
    <text evidence="2">The sequence shown here is derived from an EMBL/GenBank/DDBJ whole genome shotgun (WGS) entry which is preliminary data.</text>
</comment>
<dbReference type="AlphaFoldDB" id="A0A9Q0KYR3"/>
<keyword evidence="3" id="KW-1185">Reference proteome</keyword>
<dbReference type="EMBL" id="JAMYWD010000002">
    <property type="protein sequence ID" value="KAJ4979172.1"/>
    <property type="molecule type" value="Genomic_DNA"/>
</dbReference>
<evidence type="ECO:0000313" key="2">
    <source>
        <dbReference type="EMBL" id="KAJ4979172.1"/>
    </source>
</evidence>
<evidence type="ECO:0000256" key="1">
    <source>
        <dbReference type="SAM" id="MobiDB-lite"/>
    </source>
</evidence>
<evidence type="ECO:0000313" key="3">
    <source>
        <dbReference type="Proteomes" id="UP001141806"/>
    </source>
</evidence>